<dbReference type="GO" id="GO:0032259">
    <property type="term" value="P:methylation"/>
    <property type="evidence" value="ECO:0007669"/>
    <property type="project" value="UniProtKB-KW"/>
</dbReference>
<keyword evidence="3" id="KW-0489">Methyltransferase</keyword>
<evidence type="ECO:0000256" key="1">
    <source>
        <dbReference type="ARBA" id="ARBA00004953"/>
    </source>
</evidence>
<dbReference type="EC" id="4.99.1.4" evidence="7"/>
<keyword evidence="2" id="KW-0169">Cobalamin biosynthesis</keyword>
<dbReference type="PANTHER" id="PTHR47036:SF1">
    <property type="entry name" value="COBALT-FACTOR III C(17)-METHYLTRANSFERASE-RELATED"/>
    <property type="match status" value="1"/>
</dbReference>
<dbReference type="InterPro" id="IPR014777">
    <property type="entry name" value="4pyrrole_Mease_sub1"/>
</dbReference>
<keyword evidence="4" id="KW-0808">Transferase</keyword>
<dbReference type="GO" id="GO:0016994">
    <property type="term" value="F:precorrin-6A reductase activity"/>
    <property type="evidence" value="ECO:0007669"/>
    <property type="project" value="InterPro"/>
</dbReference>
<keyword evidence="5" id="KW-0949">S-adenosyl-L-methionine</keyword>
<dbReference type="InterPro" id="IPR006363">
    <property type="entry name" value="Cbl_synth_CobJ/CibH_dom"/>
</dbReference>
<keyword evidence="7" id="KW-0456">Lyase</keyword>
<dbReference type="CDD" id="cd11646">
    <property type="entry name" value="Precorrin_3B_C17_MT"/>
    <property type="match status" value="1"/>
</dbReference>
<dbReference type="NCBIfam" id="TIGR01466">
    <property type="entry name" value="cobJ_cbiH"/>
    <property type="match status" value="1"/>
</dbReference>
<dbReference type="Gene3D" id="3.30.950.10">
    <property type="entry name" value="Methyltransferase, Cobalt-precorrin-4 Transmethylase, Domain 2"/>
    <property type="match status" value="1"/>
</dbReference>
<feature type="domain" description="Tetrapyrrole methylase" evidence="6">
    <location>
        <begin position="7"/>
        <end position="211"/>
    </location>
</feature>
<evidence type="ECO:0000256" key="3">
    <source>
        <dbReference type="ARBA" id="ARBA00022603"/>
    </source>
</evidence>
<name>A0A6S7CLK7_9BURK</name>
<dbReference type="InterPro" id="IPR035996">
    <property type="entry name" value="4pyrrol_Methylase_sf"/>
</dbReference>
<keyword evidence="8" id="KW-1185">Reference proteome</keyword>
<dbReference type="Gene3D" id="3.40.1010.10">
    <property type="entry name" value="Cobalt-precorrin-4 Transmethylase, Domain 1"/>
    <property type="match status" value="1"/>
</dbReference>
<evidence type="ECO:0000313" key="7">
    <source>
        <dbReference type="EMBL" id="CAB3792796.1"/>
    </source>
</evidence>
<dbReference type="Pfam" id="PF00590">
    <property type="entry name" value="TP_methylase"/>
    <property type="match status" value="1"/>
</dbReference>
<evidence type="ECO:0000256" key="5">
    <source>
        <dbReference type="ARBA" id="ARBA00022691"/>
    </source>
</evidence>
<dbReference type="PROSITE" id="PS51014">
    <property type="entry name" value="COBK_CBIJ"/>
    <property type="match status" value="1"/>
</dbReference>
<evidence type="ECO:0000313" key="8">
    <source>
        <dbReference type="Proteomes" id="UP000494115"/>
    </source>
</evidence>
<evidence type="ECO:0000259" key="6">
    <source>
        <dbReference type="Pfam" id="PF00590"/>
    </source>
</evidence>
<dbReference type="PANTHER" id="PTHR47036">
    <property type="entry name" value="COBALT-FACTOR III C(17)-METHYLTRANSFERASE-RELATED"/>
    <property type="match status" value="1"/>
</dbReference>
<dbReference type="GO" id="GO:0009236">
    <property type="term" value="P:cobalamin biosynthetic process"/>
    <property type="evidence" value="ECO:0007669"/>
    <property type="project" value="UniProtKB-UniPathway"/>
</dbReference>
<dbReference type="GO" id="GO:0051266">
    <property type="term" value="F:sirohydrochlorin ferrochelatase activity"/>
    <property type="evidence" value="ECO:0007669"/>
    <property type="project" value="UniProtKB-EC"/>
</dbReference>
<dbReference type="InterPro" id="IPR051810">
    <property type="entry name" value="Precorrin_MeTrfase"/>
</dbReference>
<dbReference type="Pfam" id="PF02571">
    <property type="entry name" value="CbiJ"/>
    <property type="match status" value="1"/>
</dbReference>
<dbReference type="GO" id="GO:0008168">
    <property type="term" value="F:methyltransferase activity"/>
    <property type="evidence" value="ECO:0007669"/>
    <property type="project" value="UniProtKB-KW"/>
</dbReference>
<dbReference type="RefSeq" id="WP_175105938.1">
    <property type="nucleotide sequence ID" value="NZ_CADIKM010000016.1"/>
</dbReference>
<accession>A0A6S7CLK7</accession>
<dbReference type="InterPro" id="IPR003723">
    <property type="entry name" value="Precorrin-6x_reduct"/>
</dbReference>
<protein>
    <submittedName>
        <fullName evidence="7">Siroheme synthase</fullName>
        <ecNumber evidence="7">4.99.1.4</ecNumber>
    </submittedName>
</protein>
<sequence length="534" mass="58959">MKGGFLNLVSVGPGYRELIAPQAADALRESDVIVGYDLYLQWIAPWIEGKRIHTLPLTQERERARLAIEHAREGQRVALVSSGDIGVYAMAALAFELMDENDTFGLRVTPGITAANACASLLGSPLSHDFATLSLSDLLCPWQWIEHRASHIAQADLAVVLYNVQSRQRPDGVHKILRLMLEHKRPDTWCGVVRNAYRPDQQVDIVELGALPERQFDMLTTIVIGNRFTQRKRQWIYTPRGYGDWDQSRTLAPPEPVPDANLRTLGEEDTVSGADLPLDAIWVFSGTRDGNELARLLVASGQRVIVSVASQYGEDLVVRDVPGAAVITGRLGIERRRELLRACRARSVVDATHPHASEMTRQLTRLANELGIDYIRYERPDSTCDAPVQQCDDVQSAAHLAVELGSRIFLATGVTQLDSFLRHPGAAHRDWYLRLTPDPAQLQRALAAGIQRDHVIAMQGPFSQAFNEALWRDLEIDCVVSKESGEAGGYSAKASAARALGIPFIAIRRPALDHPNVVRDFAAVLSHLKGTPAP</sequence>
<dbReference type="NCBIfam" id="TIGR00715">
    <property type="entry name" value="precor6x_red"/>
    <property type="match status" value="1"/>
</dbReference>
<dbReference type="InterPro" id="IPR014776">
    <property type="entry name" value="4pyrrole_Mease_sub2"/>
</dbReference>
<proteinExistence type="predicted"/>
<comment type="pathway">
    <text evidence="1">Cofactor biosynthesis; adenosylcobalamin biosynthesis.</text>
</comment>
<evidence type="ECO:0000256" key="2">
    <source>
        <dbReference type="ARBA" id="ARBA00022573"/>
    </source>
</evidence>
<evidence type="ECO:0000256" key="4">
    <source>
        <dbReference type="ARBA" id="ARBA00022679"/>
    </source>
</evidence>
<dbReference type="UniPathway" id="UPA00148"/>
<dbReference type="EMBL" id="CADIKM010000016">
    <property type="protein sequence ID" value="CAB3792796.1"/>
    <property type="molecule type" value="Genomic_DNA"/>
</dbReference>
<dbReference type="AlphaFoldDB" id="A0A6S7CLK7"/>
<dbReference type="InterPro" id="IPR000878">
    <property type="entry name" value="4pyrrol_Mease"/>
</dbReference>
<reference evidence="7 8" key="1">
    <citation type="submission" date="2020-04" db="EMBL/GenBank/DDBJ databases">
        <authorList>
            <person name="De Canck E."/>
        </authorList>
    </citation>
    <scope>NUCLEOTIDE SEQUENCE [LARGE SCALE GENOMIC DNA]</scope>
    <source>
        <strain evidence="7 8">LMG 28138</strain>
    </source>
</reference>
<dbReference type="Proteomes" id="UP000494115">
    <property type="component" value="Unassembled WGS sequence"/>
</dbReference>
<gene>
    <name evidence="7" type="primary">cysG</name>
    <name evidence="7" type="ORF">LMG28138_03420</name>
</gene>
<dbReference type="SUPFAM" id="SSF53790">
    <property type="entry name" value="Tetrapyrrole methylase"/>
    <property type="match status" value="1"/>
</dbReference>
<organism evidence="7 8">
    <name type="scientific">Pararobbsia alpina</name>
    <dbReference type="NCBI Taxonomy" id="621374"/>
    <lineage>
        <taxon>Bacteria</taxon>
        <taxon>Pseudomonadati</taxon>
        <taxon>Pseudomonadota</taxon>
        <taxon>Betaproteobacteria</taxon>
        <taxon>Burkholderiales</taxon>
        <taxon>Burkholderiaceae</taxon>
        <taxon>Pararobbsia</taxon>
    </lineage>
</organism>